<dbReference type="InterPro" id="IPR036477">
    <property type="entry name" value="Formyl_transf_N_sf"/>
</dbReference>
<dbReference type="EC" id="2.1.2.2" evidence="4"/>
<dbReference type="EMBL" id="CP014525">
    <property type="protein sequence ID" value="AMW34922.1"/>
    <property type="molecule type" value="Genomic_DNA"/>
</dbReference>
<dbReference type="KEGG" id="hjo:AY555_06720"/>
<keyword evidence="2 4" id="KW-0808">Transferase</keyword>
<dbReference type="PANTHER" id="PTHR43369">
    <property type="entry name" value="PHOSPHORIBOSYLGLYCINAMIDE FORMYLTRANSFERASE"/>
    <property type="match status" value="1"/>
</dbReference>
<dbReference type="STRING" id="1549855.AY555_06720"/>
<dbReference type="Gene3D" id="3.40.50.170">
    <property type="entry name" value="Formyl transferase, N-terminal domain"/>
    <property type="match status" value="1"/>
</dbReference>
<dbReference type="AlphaFoldDB" id="A0A143DDV2"/>
<dbReference type="InterPro" id="IPR004607">
    <property type="entry name" value="GART"/>
</dbReference>
<protein>
    <recommendedName>
        <fullName evidence="4">Phosphoribosylglycinamide formyltransferase</fullName>
        <ecNumber evidence="4">2.1.2.2</ecNumber>
    </recommendedName>
    <alternativeName>
        <fullName evidence="4">5'-phosphoribosylglycinamide transformylase</fullName>
    </alternativeName>
    <alternativeName>
        <fullName evidence="4">GAR transformylase</fullName>
        <shortName evidence="4">GART</shortName>
    </alternativeName>
</protein>
<evidence type="ECO:0000313" key="7">
    <source>
        <dbReference type="Proteomes" id="UP000076066"/>
    </source>
</evidence>
<dbReference type="GO" id="GO:0005829">
    <property type="term" value="C:cytosol"/>
    <property type="evidence" value="ECO:0007669"/>
    <property type="project" value="TreeGrafter"/>
</dbReference>
<evidence type="ECO:0000256" key="3">
    <source>
        <dbReference type="ARBA" id="ARBA00022755"/>
    </source>
</evidence>
<feature type="binding site" evidence="4">
    <location>
        <position position="75"/>
    </location>
    <ligand>
        <name>(6R)-10-formyltetrahydrofolate</name>
        <dbReference type="ChEBI" id="CHEBI:195366"/>
    </ligand>
</feature>
<comment type="function">
    <text evidence="4">Catalyzes the transfer of a formyl group from 10-formyltetrahydrofolate to 5-phospho-ribosyl-glycinamide (GAR), producing 5-phospho-ribosyl-N-formylglycinamide (FGAR) and tetrahydrofolate.</text>
</comment>
<dbReference type="InterPro" id="IPR002376">
    <property type="entry name" value="Formyl_transf_N"/>
</dbReference>
<organism evidence="6 7">
    <name type="scientific">Haematospirillum jordaniae</name>
    <dbReference type="NCBI Taxonomy" id="1549855"/>
    <lineage>
        <taxon>Bacteria</taxon>
        <taxon>Pseudomonadati</taxon>
        <taxon>Pseudomonadota</taxon>
        <taxon>Alphaproteobacteria</taxon>
        <taxon>Rhodospirillales</taxon>
        <taxon>Novispirillaceae</taxon>
        <taxon>Haematospirillum</taxon>
    </lineage>
</organism>
<dbReference type="HAMAP" id="MF_01930">
    <property type="entry name" value="PurN"/>
    <property type="match status" value="1"/>
</dbReference>
<sequence>MGAMIAAASSRARVGVLVSGRGSNLQALLDAAEGPDFPASVVRVISNIPDVYALDRARMAGVPTTVIPHQDFPSREDFDAALDACLREAGVEFVCLAGFMRVLSAGFICGWQDRIINIHPSLLPSFKGLHTHRQALDAGVRVHGCTVHIVRPALDDGPILMQAAVPVLSADTPDTLASRVLEQEHRIYPEALRRLVQGRFVIDGAKAQSVAGDTAEGPRQALVSPPLL</sequence>
<comment type="pathway">
    <text evidence="1 4">Purine metabolism; IMP biosynthesis via de novo pathway; N(2)-formyl-N(1)-(5-phospho-D-ribosyl)glycinamide from N(1)-(5-phospho-D-ribosyl)glycinamide (10-formyl THF route): step 1/1.</text>
</comment>
<dbReference type="GO" id="GO:0006189">
    <property type="term" value="P:'de novo' IMP biosynthetic process"/>
    <property type="evidence" value="ECO:0007669"/>
    <property type="project" value="UniProtKB-UniRule"/>
</dbReference>
<accession>A0A143DDV2</accession>
<feature type="binding site" evidence="4">
    <location>
        <begin position="22"/>
        <end position="24"/>
    </location>
    <ligand>
        <name>N(1)-(5-phospho-beta-D-ribosyl)glycinamide</name>
        <dbReference type="ChEBI" id="CHEBI:143788"/>
    </ligand>
</feature>
<dbReference type="OrthoDB" id="9806170at2"/>
<keyword evidence="3 4" id="KW-0658">Purine biosynthesis</keyword>
<feature type="active site" description="Proton donor" evidence="4">
    <location>
        <position position="119"/>
    </location>
</feature>
<dbReference type="UniPathway" id="UPA00074">
    <property type="reaction ID" value="UER00126"/>
</dbReference>
<evidence type="ECO:0000256" key="4">
    <source>
        <dbReference type="HAMAP-Rule" id="MF_01930"/>
    </source>
</evidence>
<evidence type="ECO:0000256" key="2">
    <source>
        <dbReference type="ARBA" id="ARBA00022679"/>
    </source>
</evidence>
<keyword evidence="7" id="KW-1185">Reference proteome</keyword>
<dbReference type="Pfam" id="PF00551">
    <property type="entry name" value="Formyl_trans_N"/>
    <property type="match status" value="1"/>
</dbReference>
<comment type="similarity">
    <text evidence="4">Belongs to the GART family.</text>
</comment>
<evidence type="ECO:0000256" key="1">
    <source>
        <dbReference type="ARBA" id="ARBA00005054"/>
    </source>
</evidence>
<dbReference type="PANTHER" id="PTHR43369:SF2">
    <property type="entry name" value="PHOSPHORIBOSYLGLYCINAMIDE FORMYLTRANSFERASE"/>
    <property type="match status" value="1"/>
</dbReference>
<feature type="binding site" evidence="4">
    <location>
        <position position="117"/>
    </location>
    <ligand>
        <name>(6R)-10-formyltetrahydrofolate</name>
        <dbReference type="ChEBI" id="CHEBI:195366"/>
    </ligand>
</feature>
<dbReference type="CDD" id="cd08645">
    <property type="entry name" value="FMT_core_GART"/>
    <property type="match status" value="1"/>
</dbReference>
<evidence type="ECO:0000259" key="5">
    <source>
        <dbReference type="Pfam" id="PF00551"/>
    </source>
</evidence>
<comment type="caution">
    <text evidence="4">Lacks conserved residue(s) required for the propagation of feature annotation.</text>
</comment>
<dbReference type="Proteomes" id="UP000076066">
    <property type="component" value="Chromosome"/>
</dbReference>
<dbReference type="SUPFAM" id="SSF53328">
    <property type="entry name" value="Formyltransferase"/>
    <property type="match status" value="1"/>
</dbReference>
<dbReference type="GO" id="GO:0004644">
    <property type="term" value="F:phosphoribosylglycinamide formyltransferase activity"/>
    <property type="evidence" value="ECO:0007669"/>
    <property type="project" value="UniProtKB-UniRule"/>
</dbReference>
<comment type="catalytic activity">
    <reaction evidence="4">
        <text>N(1)-(5-phospho-beta-D-ribosyl)glycinamide + (6R)-10-formyltetrahydrofolate = N(2)-formyl-N(1)-(5-phospho-beta-D-ribosyl)glycinamide + (6S)-5,6,7,8-tetrahydrofolate + H(+)</text>
        <dbReference type="Rhea" id="RHEA:15053"/>
        <dbReference type="ChEBI" id="CHEBI:15378"/>
        <dbReference type="ChEBI" id="CHEBI:57453"/>
        <dbReference type="ChEBI" id="CHEBI:143788"/>
        <dbReference type="ChEBI" id="CHEBI:147286"/>
        <dbReference type="ChEBI" id="CHEBI:195366"/>
        <dbReference type="EC" id="2.1.2.2"/>
    </reaction>
</comment>
<proteinExistence type="inferred from homology"/>
<reference evidence="6 7" key="1">
    <citation type="submission" date="2016-02" db="EMBL/GenBank/DDBJ databases">
        <title>Complete Genome of H5569, the type strain of the newly described species Haematospirillium jordaniae.</title>
        <authorList>
            <person name="Nicholson A.C."/>
            <person name="Humrighouse B.W."/>
            <person name="Loparov V."/>
            <person name="McQuiston J.R."/>
        </authorList>
    </citation>
    <scope>NUCLEOTIDE SEQUENCE [LARGE SCALE GENOMIC DNA]</scope>
    <source>
        <strain evidence="6 7">H5569</strain>
    </source>
</reference>
<name>A0A143DDV2_9PROT</name>
<feature type="domain" description="Formyl transferase N-terminal" evidence="5">
    <location>
        <begin position="13"/>
        <end position="192"/>
    </location>
</feature>
<dbReference type="NCBIfam" id="TIGR00639">
    <property type="entry name" value="PurN"/>
    <property type="match status" value="1"/>
</dbReference>
<feature type="site" description="Raises pKa of active site His" evidence="4">
    <location>
        <position position="155"/>
    </location>
</feature>
<gene>
    <name evidence="4" type="primary">purN</name>
    <name evidence="6" type="ORF">AY555_06720</name>
</gene>
<evidence type="ECO:0000313" key="6">
    <source>
        <dbReference type="EMBL" id="AMW34922.1"/>
    </source>
</evidence>